<dbReference type="Proteomes" id="UP001424441">
    <property type="component" value="Unassembled WGS sequence"/>
</dbReference>
<reference evidence="2" key="1">
    <citation type="journal article" date="2019" name="Int. J. Syst. Evol. Microbiol.">
        <title>The Global Catalogue of Microorganisms (GCM) 10K type strain sequencing project: providing services to taxonomists for standard genome sequencing and annotation.</title>
        <authorList>
            <consortium name="The Broad Institute Genomics Platform"/>
            <consortium name="The Broad Institute Genome Sequencing Center for Infectious Disease"/>
            <person name="Wu L."/>
            <person name="Ma J."/>
        </authorList>
    </citation>
    <scope>NUCLEOTIDE SEQUENCE [LARGE SCALE GENOMIC DNA]</scope>
    <source>
        <strain evidence="2">JCM 15115</strain>
    </source>
</reference>
<evidence type="ECO:0000313" key="2">
    <source>
        <dbReference type="Proteomes" id="UP001424441"/>
    </source>
</evidence>
<name>A0ABP3RXK5_9HYPH</name>
<sequence>MNDLQEEISAAIESSGFELYPDNQQQLWEALQNIVALGFANRTP</sequence>
<accession>A0ABP3RXK5</accession>
<dbReference type="EMBL" id="BAAADE010000030">
    <property type="protein sequence ID" value="GAA0616758.1"/>
    <property type="molecule type" value="Genomic_DNA"/>
</dbReference>
<organism evidence="1 2">
    <name type="scientific">Paenochrobactrum glaciei</name>
    <dbReference type="NCBI Taxonomy" id="486407"/>
    <lineage>
        <taxon>Bacteria</taxon>
        <taxon>Pseudomonadati</taxon>
        <taxon>Pseudomonadota</taxon>
        <taxon>Alphaproteobacteria</taxon>
        <taxon>Hyphomicrobiales</taxon>
        <taxon>Brucellaceae</taxon>
        <taxon>Paenochrobactrum</taxon>
    </lineage>
</organism>
<comment type="caution">
    <text evidence="1">The sequence shown here is derived from an EMBL/GenBank/DDBJ whole genome shotgun (WGS) entry which is preliminary data.</text>
</comment>
<evidence type="ECO:0000313" key="1">
    <source>
        <dbReference type="EMBL" id="GAA0616758.1"/>
    </source>
</evidence>
<proteinExistence type="predicted"/>
<protein>
    <submittedName>
        <fullName evidence="1">Uncharacterized protein</fullName>
    </submittedName>
</protein>
<keyword evidence="2" id="KW-1185">Reference proteome</keyword>
<gene>
    <name evidence="1" type="ORF">GCM10008943_34170</name>
</gene>